<dbReference type="OrthoDB" id="7191628at2"/>
<gene>
    <name evidence="5" type="ORF">GCM10010990_03400</name>
</gene>
<dbReference type="SMART" id="SM00342">
    <property type="entry name" value="HTH_ARAC"/>
    <property type="match status" value="1"/>
</dbReference>
<reference evidence="5" key="2">
    <citation type="submission" date="2020-09" db="EMBL/GenBank/DDBJ databases">
        <authorList>
            <person name="Sun Q."/>
            <person name="Zhou Y."/>
        </authorList>
    </citation>
    <scope>NUCLEOTIDE SEQUENCE</scope>
    <source>
        <strain evidence="5">CGMCC 1.15360</strain>
    </source>
</reference>
<sequence>MQEPQAETWTTRGLPGRQQFRNFQEVFERTHFHWDLKGDCADKYHGSIVRRHFDDYVFTHIEADPLAGRRTADDIKRGDQPYFCLLYLEAGHSHLAQGANQCELTPGSIALWDSTRPAFFDAKSTLHQFSLLIPHRTAKLALPGIEDLCGMQVRGDRGMGALLKSHLKQLHSTIDSIDARDRPAVLRATVEMAAATFRPTTEALSGTAFRRSLLARVQEYVIANLADPDLGPQTIAAAFRFSPRYLHRLFAEFDMTVCEWIRQRRLGRARVDMETRGLDALSITQIAMKNGFSDSSHFSRSFRAEFGSSPREWRETSRTQS</sequence>
<dbReference type="PROSITE" id="PS01124">
    <property type="entry name" value="HTH_ARAC_FAMILY_2"/>
    <property type="match status" value="1"/>
</dbReference>
<feature type="domain" description="HTH araC/xylS-type" evidence="4">
    <location>
        <begin position="215"/>
        <end position="316"/>
    </location>
</feature>
<evidence type="ECO:0000256" key="1">
    <source>
        <dbReference type="ARBA" id="ARBA00023015"/>
    </source>
</evidence>
<dbReference type="Proteomes" id="UP000612349">
    <property type="component" value="Unassembled WGS sequence"/>
</dbReference>
<keyword evidence="1" id="KW-0805">Transcription regulation</keyword>
<dbReference type="PROSITE" id="PS00041">
    <property type="entry name" value="HTH_ARAC_FAMILY_1"/>
    <property type="match status" value="1"/>
</dbReference>
<dbReference type="InterPro" id="IPR050204">
    <property type="entry name" value="AraC_XylS_family_regulators"/>
</dbReference>
<protein>
    <submittedName>
        <fullName evidence="5">AraC family transcriptional regulator</fullName>
    </submittedName>
</protein>
<dbReference type="RefSeq" id="WP_066772731.1">
    <property type="nucleotide sequence ID" value="NZ_BMIP01000001.1"/>
</dbReference>
<dbReference type="SUPFAM" id="SSF46689">
    <property type="entry name" value="Homeodomain-like"/>
    <property type="match status" value="1"/>
</dbReference>
<dbReference type="Pfam" id="PF12833">
    <property type="entry name" value="HTH_18"/>
    <property type="match status" value="1"/>
</dbReference>
<organism evidence="5 6">
    <name type="scientific">Croceicoccus mobilis</name>
    <dbReference type="NCBI Taxonomy" id="1703339"/>
    <lineage>
        <taxon>Bacteria</taxon>
        <taxon>Pseudomonadati</taxon>
        <taxon>Pseudomonadota</taxon>
        <taxon>Alphaproteobacteria</taxon>
        <taxon>Sphingomonadales</taxon>
        <taxon>Erythrobacteraceae</taxon>
        <taxon>Croceicoccus</taxon>
    </lineage>
</organism>
<dbReference type="Gene3D" id="1.10.10.60">
    <property type="entry name" value="Homeodomain-like"/>
    <property type="match status" value="1"/>
</dbReference>
<name>A0A916YRF6_9SPHN</name>
<evidence type="ECO:0000313" key="6">
    <source>
        <dbReference type="Proteomes" id="UP000612349"/>
    </source>
</evidence>
<proteinExistence type="predicted"/>
<dbReference type="InterPro" id="IPR018062">
    <property type="entry name" value="HTH_AraC-typ_CS"/>
</dbReference>
<evidence type="ECO:0000259" key="4">
    <source>
        <dbReference type="PROSITE" id="PS01124"/>
    </source>
</evidence>
<dbReference type="PANTHER" id="PTHR46796:SF6">
    <property type="entry name" value="ARAC SUBFAMILY"/>
    <property type="match status" value="1"/>
</dbReference>
<keyword evidence="3" id="KW-0804">Transcription</keyword>
<dbReference type="PRINTS" id="PR00032">
    <property type="entry name" value="HTHARAC"/>
</dbReference>
<dbReference type="GO" id="GO:0003700">
    <property type="term" value="F:DNA-binding transcription factor activity"/>
    <property type="evidence" value="ECO:0007669"/>
    <property type="project" value="InterPro"/>
</dbReference>
<keyword evidence="6" id="KW-1185">Reference proteome</keyword>
<dbReference type="EMBL" id="BMIP01000001">
    <property type="protein sequence ID" value="GGD57482.1"/>
    <property type="molecule type" value="Genomic_DNA"/>
</dbReference>
<accession>A0A916YRF6</accession>
<keyword evidence="2" id="KW-0238">DNA-binding</keyword>
<dbReference type="InterPro" id="IPR035418">
    <property type="entry name" value="AraC-bd_2"/>
</dbReference>
<evidence type="ECO:0000313" key="5">
    <source>
        <dbReference type="EMBL" id="GGD57482.1"/>
    </source>
</evidence>
<evidence type="ECO:0000256" key="2">
    <source>
        <dbReference type="ARBA" id="ARBA00023125"/>
    </source>
</evidence>
<comment type="caution">
    <text evidence="5">The sequence shown here is derived from an EMBL/GenBank/DDBJ whole genome shotgun (WGS) entry which is preliminary data.</text>
</comment>
<dbReference type="Pfam" id="PF14525">
    <property type="entry name" value="AraC_binding_2"/>
    <property type="match status" value="1"/>
</dbReference>
<evidence type="ECO:0000256" key="3">
    <source>
        <dbReference type="ARBA" id="ARBA00023163"/>
    </source>
</evidence>
<dbReference type="InterPro" id="IPR018060">
    <property type="entry name" value="HTH_AraC"/>
</dbReference>
<dbReference type="GO" id="GO:0043565">
    <property type="term" value="F:sequence-specific DNA binding"/>
    <property type="evidence" value="ECO:0007669"/>
    <property type="project" value="InterPro"/>
</dbReference>
<reference evidence="5" key="1">
    <citation type="journal article" date="2014" name="Int. J. Syst. Evol. Microbiol.">
        <title>Complete genome sequence of Corynebacterium casei LMG S-19264T (=DSM 44701T), isolated from a smear-ripened cheese.</title>
        <authorList>
            <consortium name="US DOE Joint Genome Institute (JGI-PGF)"/>
            <person name="Walter F."/>
            <person name="Albersmeier A."/>
            <person name="Kalinowski J."/>
            <person name="Ruckert C."/>
        </authorList>
    </citation>
    <scope>NUCLEOTIDE SEQUENCE</scope>
    <source>
        <strain evidence="5">CGMCC 1.15360</strain>
    </source>
</reference>
<dbReference type="InterPro" id="IPR009057">
    <property type="entry name" value="Homeodomain-like_sf"/>
</dbReference>
<dbReference type="AlphaFoldDB" id="A0A916YRF6"/>
<dbReference type="PANTHER" id="PTHR46796">
    <property type="entry name" value="HTH-TYPE TRANSCRIPTIONAL ACTIVATOR RHAS-RELATED"/>
    <property type="match status" value="1"/>
</dbReference>
<dbReference type="InterPro" id="IPR020449">
    <property type="entry name" value="Tscrpt_reg_AraC-type_HTH"/>
</dbReference>